<dbReference type="InterPro" id="IPR029044">
    <property type="entry name" value="Nucleotide-diphossugar_trans"/>
</dbReference>
<comment type="similarity">
    <text evidence="9">Belongs to the glycosyltransferase 2 family. CrtQ subfamily.</text>
</comment>
<evidence type="ECO:0000256" key="9">
    <source>
        <dbReference type="ARBA" id="ARBA00038120"/>
    </source>
</evidence>
<evidence type="ECO:0000256" key="6">
    <source>
        <dbReference type="ARBA" id="ARBA00023136"/>
    </source>
</evidence>
<dbReference type="Proteomes" id="UP000502136">
    <property type="component" value="Chromosome"/>
</dbReference>
<keyword evidence="5" id="KW-0125">Carotenoid biosynthesis</keyword>
<dbReference type="KEGG" id="palr:HGI30_07465"/>
<evidence type="ECO:0000256" key="7">
    <source>
        <dbReference type="ARBA" id="ARBA00037281"/>
    </source>
</evidence>
<keyword evidence="2" id="KW-1003">Cell membrane</keyword>
<dbReference type="GO" id="GO:0016757">
    <property type="term" value="F:glycosyltransferase activity"/>
    <property type="evidence" value="ECO:0007669"/>
    <property type="project" value="UniProtKB-KW"/>
</dbReference>
<dbReference type="EMBL" id="CP051428">
    <property type="protein sequence ID" value="QJC54259.1"/>
    <property type="molecule type" value="Genomic_DNA"/>
</dbReference>
<gene>
    <name evidence="13" type="ORF">HGI30_07465</name>
</gene>
<keyword evidence="14" id="KW-1185">Reference proteome</keyword>
<dbReference type="GO" id="GO:0005886">
    <property type="term" value="C:plasma membrane"/>
    <property type="evidence" value="ECO:0007669"/>
    <property type="project" value="UniProtKB-SubCell"/>
</dbReference>
<accession>A0A6H2H3T6</accession>
<evidence type="ECO:0000256" key="4">
    <source>
        <dbReference type="ARBA" id="ARBA00022679"/>
    </source>
</evidence>
<dbReference type="SUPFAM" id="SSF53448">
    <property type="entry name" value="Nucleotide-diphospho-sugar transferases"/>
    <property type="match status" value="1"/>
</dbReference>
<evidence type="ECO:0000256" key="1">
    <source>
        <dbReference type="ARBA" id="ARBA00004236"/>
    </source>
</evidence>
<evidence type="ECO:0000313" key="13">
    <source>
        <dbReference type="EMBL" id="QJC54259.1"/>
    </source>
</evidence>
<evidence type="ECO:0000313" key="14">
    <source>
        <dbReference type="Proteomes" id="UP000502136"/>
    </source>
</evidence>
<dbReference type="Gene3D" id="3.90.550.10">
    <property type="entry name" value="Spore Coat Polysaccharide Biosynthesis Protein SpsA, Chain A"/>
    <property type="match status" value="1"/>
</dbReference>
<evidence type="ECO:0000256" key="3">
    <source>
        <dbReference type="ARBA" id="ARBA00022676"/>
    </source>
</evidence>
<evidence type="ECO:0000256" key="10">
    <source>
        <dbReference type="ARBA" id="ARBA00040345"/>
    </source>
</evidence>
<comment type="pathway">
    <text evidence="8">Carotenoid biosynthesis; staphyloxanthin biosynthesis; staphyloxanthin from farnesyl diphosphate: step 4/5.</text>
</comment>
<evidence type="ECO:0000256" key="2">
    <source>
        <dbReference type="ARBA" id="ARBA00022475"/>
    </source>
</evidence>
<evidence type="ECO:0000259" key="12">
    <source>
        <dbReference type="Pfam" id="PF00535"/>
    </source>
</evidence>
<evidence type="ECO:0000256" key="8">
    <source>
        <dbReference type="ARBA" id="ARBA00037904"/>
    </source>
</evidence>
<keyword evidence="4 13" id="KW-0808">Transferase</keyword>
<comment type="subcellular location">
    <subcellularLocation>
        <location evidence="1">Cell membrane</location>
    </subcellularLocation>
</comment>
<protein>
    <recommendedName>
        <fullName evidence="10">4,4'-diaponeurosporenoate glycosyltransferase</fullName>
    </recommendedName>
</protein>
<sequence length="281" mass="29717">MAGSEGDDHSFPSLPSRLDDDSSPAVSVIVPVMNERRTIGAVLAQAKRVHPSTELIVVSNGTTDGSDRIAARMGAKVLRCAHALGHDVGRSVGARAARGEALLFLDGDIVLPAAKLRPFVQAVLSGAADVSLNDYSGPTRRSRVHPVVLAKHALNAMAGRDDLRGASLTAVPHAMSRAAAERIGLEALAVPPLAQMKALDAGLAVQRTAHVDVGRRNRRRRKRERANPLHRLITGDHLEAAVWLAEAQEPRNRAGAFPSPAAAGMQEERPVGATEERSGST</sequence>
<dbReference type="PANTHER" id="PTHR43646">
    <property type="entry name" value="GLYCOSYLTRANSFERASE"/>
    <property type="match status" value="1"/>
</dbReference>
<evidence type="ECO:0000256" key="11">
    <source>
        <dbReference type="SAM" id="MobiDB-lite"/>
    </source>
</evidence>
<feature type="compositionally biased region" description="Basic and acidic residues" evidence="11">
    <location>
        <begin position="1"/>
        <end position="10"/>
    </location>
</feature>
<dbReference type="Pfam" id="PF00535">
    <property type="entry name" value="Glycos_transf_2"/>
    <property type="match status" value="1"/>
</dbReference>
<feature type="compositionally biased region" description="Basic and acidic residues" evidence="11">
    <location>
        <begin position="266"/>
        <end position="281"/>
    </location>
</feature>
<feature type="region of interest" description="Disordered" evidence="11">
    <location>
        <begin position="250"/>
        <end position="281"/>
    </location>
</feature>
<reference evidence="13 14" key="1">
    <citation type="submission" date="2020-04" db="EMBL/GenBank/DDBJ databases">
        <title>Novel Paenibacillus strain UniB2 isolated from commercial digestive syrup.</title>
        <authorList>
            <person name="Thorat V."/>
            <person name="Kirdat K."/>
            <person name="Tiwarekar B."/>
            <person name="Yadav A."/>
        </authorList>
    </citation>
    <scope>NUCLEOTIDE SEQUENCE [LARGE SCALE GENOMIC DNA]</scope>
    <source>
        <strain evidence="13 14">UniB2</strain>
    </source>
</reference>
<keyword evidence="6" id="KW-0472">Membrane</keyword>
<feature type="region of interest" description="Disordered" evidence="11">
    <location>
        <begin position="1"/>
        <end position="23"/>
    </location>
</feature>
<proteinExistence type="inferred from homology"/>
<dbReference type="InterPro" id="IPR001173">
    <property type="entry name" value="Glyco_trans_2-like"/>
</dbReference>
<dbReference type="AlphaFoldDB" id="A0A6H2H3T6"/>
<dbReference type="GO" id="GO:0016117">
    <property type="term" value="P:carotenoid biosynthetic process"/>
    <property type="evidence" value="ECO:0007669"/>
    <property type="project" value="UniProtKB-KW"/>
</dbReference>
<feature type="domain" description="Glycosyltransferase 2-like" evidence="12">
    <location>
        <begin position="27"/>
        <end position="131"/>
    </location>
</feature>
<comment type="function">
    <text evidence="7">Catalyzes the glycosylation of 4,4'-diaponeurosporenoate, i.e. the esterification of glucose at the C1'' position with the carboxyl group of 4,4'-diaponeurosporenic acid, to form glycosyl-4,4'-diaponeurosporenoate. This is a step in the biosynthesis of staphyloxanthin, an orange pigment present in most staphylococci strains.</text>
</comment>
<organism evidence="13 14">
    <name type="scientific">Paenibacillus albicereus</name>
    <dbReference type="NCBI Taxonomy" id="2726185"/>
    <lineage>
        <taxon>Bacteria</taxon>
        <taxon>Bacillati</taxon>
        <taxon>Bacillota</taxon>
        <taxon>Bacilli</taxon>
        <taxon>Bacillales</taxon>
        <taxon>Paenibacillaceae</taxon>
        <taxon>Paenibacillus</taxon>
    </lineage>
</organism>
<dbReference type="PANTHER" id="PTHR43646:SF2">
    <property type="entry name" value="GLYCOSYLTRANSFERASE 2-LIKE DOMAIN-CONTAINING PROTEIN"/>
    <property type="match status" value="1"/>
</dbReference>
<evidence type="ECO:0000256" key="5">
    <source>
        <dbReference type="ARBA" id="ARBA00022746"/>
    </source>
</evidence>
<keyword evidence="3" id="KW-0328">Glycosyltransferase</keyword>
<name>A0A6H2H3T6_9BACL</name>